<feature type="domain" description="C-type lectin" evidence="2">
    <location>
        <begin position="18"/>
        <end position="133"/>
    </location>
</feature>
<dbReference type="InterPro" id="IPR016186">
    <property type="entry name" value="C-type_lectin-like/link_sf"/>
</dbReference>
<dbReference type="PANTHER" id="PTHR45784">
    <property type="entry name" value="C-TYPE LECTIN DOMAIN FAMILY 20 MEMBER A-RELATED"/>
    <property type="match status" value="1"/>
</dbReference>
<feature type="signal peptide" evidence="1">
    <location>
        <begin position="1"/>
        <end position="25"/>
    </location>
</feature>
<proteinExistence type="predicted"/>
<dbReference type="SUPFAM" id="SSF56436">
    <property type="entry name" value="C-type lectin-like"/>
    <property type="match status" value="1"/>
</dbReference>
<protein>
    <recommendedName>
        <fullName evidence="2">C-type lectin domain-containing protein</fullName>
    </recommendedName>
</protein>
<dbReference type="InterPro" id="IPR001304">
    <property type="entry name" value="C-type_lectin-like"/>
</dbReference>
<keyword evidence="1" id="KW-0732">Signal</keyword>
<dbReference type="Pfam" id="PF00059">
    <property type="entry name" value="Lectin_C"/>
    <property type="match status" value="1"/>
</dbReference>
<reference evidence="3" key="1">
    <citation type="submission" date="2023-09" db="UniProtKB">
        <authorList>
            <consortium name="Ensembl"/>
        </authorList>
    </citation>
    <scope>IDENTIFICATION</scope>
</reference>
<feature type="chain" id="PRO_5017243126" description="C-type lectin domain-containing protein" evidence="1">
    <location>
        <begin position="26"/>
        <end position="141"/>
    </location>
</feature>
<sequence>MKKTAVGFLTLALLLFYCRYKSSRSEKTYTLIQRSMNCKDAQAYCRTHHTDLAMIENDQENTQMSPVLLPNIFVLIGLYQVSWEWSIKSSSSFTNWTNSEAPLCTNRPTRPSISRSSTTASRRARMKFSFFCRDNFLQMYN</sequence>
<dbReference type="Gene3D" id="3.10.100.10">
    <property type="entry name" value="Mannose-Binding Protein A, subunit A"/>
    <property type="match status" value="1"/>
</dbReference>
<organism evidence="3">
    <name type="scientific">Stegastes partitus</name>
    <name type="common">bicolor damselfish</name>
    <dbReference type="NCBI Taxonomy" id="144197"/>
    <lineage>
        <taxon>Eukaryota</taxon>
        <taxon>Metazoa</taxon>
        <taxon>Chordata</taxon>
        <taxon>Craniata</taxon>
        <taxon>Vertebrata</taxon>
        <taxon>Euteleostomi</taxon>
        <taxon>Actinopterygii</taxon>
        <taxon>Neopterygii</taxon>
        <taxon>Teleostei</taxon>
        <taxon>Neoteleostei</taxon>
        <taxon>Acanthomorphata</taxon>
        <taxon>Ovalentaria</taxon>
        <taxon>Pomacentridae</taxon>
        <taxon>Stegastes</taxon>
    </lineage>
</organism>
<accession>A0A3B5BIC0</accession>
<dbReference type="PANTHER" id="PTHR45784:SF3">
    <property type="entry name" value="C-TYPE LECTIN DOMAIN FAMILY 4 MEMBER K-LIKE-RELATED"/>
    <property type="match status" value="1"/>
</dbReference>
<dbReference type="Ensembl" id="ENSSPAT00000027130.1">
    <property type="protein sequence ID" value="ENSSPAP00000026692.1"/>
    <property type="gene ID" value="ENSSPAG00000020135.1"/>
</dbReference>
<evidence type="ECO:0000256" key="1">
    <source>
        <dbReference type="SAM" id="SignalP"/>
    </source>
</evidence>
<dbReference type="AlphaFoldDB" id="A0A3B5BIC0"/>
<dbReference type="InterPro" id="IPR016187">
    <property type="entry name" value="CTDL_fold"/>
</dbReference>
<evidence type="ECO:0000313" key="3">
    <source>
        <dbReference type="Ensembl" id="ENSSPAP00000026692.1"/>
    </source>
</evidence>
<evidence type="ECO:0000259" key="2">
    <source>
        <dbReference type="SMART" id="SM00034"/>
    </source>
</evidence>
<dbReference type="SMART" id="SM00034">
    <property type="entry name" value="CLECT"/>
    <property type="match status" value="1"/>
</dbReference>
<name>A0A3B5BIC0_9TELE</name>